<reference evidence="2 3" key="1">
    <citation type="submission" date="2019-06" db="EMBL/GenBank/DDBJ databases">
        <title>Whole genome shotgun sequence of Pseudonocardia hydrocarbonoxydans NBRC 14498.</title>
        <authorList>
            <person name="Hosoyama A."/>
            <person name="Uohara A."/>
            <person name="Ohji S."/>
            <person name="Ichikawa N."/>
        </authorList>
    </citation>
    <scope>NUCLEOTIDE SEQUENCE [LARGE SCALE GENOMIC DNA]</scope>
    <source>
        <strain evidence="2 3">NBRC 14498</strain>
    </source>
</reference>
<comment type="caution">
    <text evidence="2">The sequence shown here is derived from an EMBL/GenBank/DDBJ whole genome shotgun (WGS) entry which is preliminary data.</text>
</comment>
<proteinExistence type="predicted"/>
<dbReference type="RefSeq" id="WP_141282291.1">
    <property type="nucleotide sequence ID" value="NZ_BAAARZ010000057.1"/>
</dbReference>
<dbReference type="SUPFAM" id="SSF109854">
    <property type="entry name" value="DinB/YfiT-like putative metalloenzymes"/>
    <property type="match status" value="1"/>
</dbReference>
<keyword evidence="3" id="KW-1185">Reference proteome</keyword>
<sequence length="250" mass="28090">MSSDHDRTEAFRGARFTRSDLSGASFHDCDLSGVRITGAFLDGLSVSGLFGRLLVEDVDVTEYVAGELDRRHPERVPLRAMRTADEHRAAWALLERLWAQTLERAGRLPEAALHERVDGEWSFVETLRHLVCATDCWAGRMVMEKADPYHPLGLVPTDFETADAVAAGLDLDARPSYAEVLEVRAGRVALVRDLLDGLTDDDLDRVCEGSPWIGDPDRPRPVRDCLRVIMNEECEHRRFAERDLAVLARR</sequence>
<evidence type="ECO:0000259" key="1">
    <source>
        <dbReference type="Pfam" id="PF12867"/>
    </source>
</evidence>
<dbReference type="InterPro" id="IPR024775">
    <property type="entry name" value="DinB-like"/>
</dbReference>
<dbReference type="Gene3D" id="1.20.120.450">
    <property type="entry name" value="dinb family like domain"/>
    <property type="match status" value="1"/>
</dbReference>
<name>A0A4Y3WWY0_9PSEU</name>
<dbReference type="OrthoDB" id="3542438at2"/>
<dbReference type="InterPro" id="IPR034660">
    <property type="entry name" value="DinB/YfiT-like"/>
</dbReference>
<dbReference type="Pfam" id="PF00805">
    <property type="entry name" value="Pentapeptide"/>
    <property type="match status" value="1"/>
</dbReference>
<dbReference type="Gene3D" id="2.160.20.80">
    <property type="entry name" value="E3 ubiquitin-protein ligase SopA"/>
    <property type="match status" value="1"/>
</dbReference>
<dbReference type="InterPro" id="IPR001646">
    <property type="entry name" value="5peptide_repeat"/>
</dbReference>
<protein>
    <recommendedName>
        <fullName evidence="1">DinB-like domain-containing protein</fullName>
    </recommendedName>
</protein>
<dbReference type="SUPFAM" id="SSF141571">
    <property type="entry name" value="Pentapeptide repeat-like"/>
    <property type="match status" value="1"/>
</dbReference>
<dbReference type="EMBL" id="BJNG01000051">
    <property type="protein sequence ID" value="GEC22630.1"/>
    <property type="molecule type" value="Genomic_DNA"/>
</dbReference>
<gene>
    <name evidence="2" type="ORF">PHY01_49130</name>
</gene>
<dbReference type="AlphaFoldDB" id="A0A4Y3WWY0"/>
<evidence type="ECO:0000313" key="2">
    <source>
        <dbReference type="EMBL" id="GEC22630.1"/>
    </source>
</evidence>
<feature type="domain" description="DinB-like" evidence="1">
    <location>
        <begin position="94"/>
        <end position="239"/>
    </location>
</feature>
<evidence type="ECO:0000313" key="3">
    <source>
        <dbReference type="Proteomes" id="UP000320338"/>
    </source>
</evidence>
<dbReference type="Pfam" id="PF12867">
    <property type="entry name" value="DinB_2"/>
    <property type="match status" value="1"/>
</dbReference>
<dbReference type="Proteomes" id="UP000320338">
    <property type="component" value="Unassembled WGS sequence"/>
</dbReference>
<accession>A0A4Y3WWY0</accession>
<organism evidence="2 3">
    <name type="scientific">Pseudonocardia hydrocarbonoxydans</name>
    <dbReference type="NCBI Taxonomy" id="76726"/>
    <lineage>
        <taxon>Bacteria</taxon>
        <taxon>Bacillati</taxon>
        <taxon>Actinomycetota</taxon>
        <taxon>Actinomycetes</taxon>
        <taxon>Pseudonocardiales</taxon>
        <taxon>Pseudonocardiaceae</taxon>
        <taxon>Pseudonocardia</taxon>
    </lineage>
</organism>